<dbReference type="GO" id="GO:0000981">
    <property type="term" value="F:DNA-binding transcription factor activity, RNA polymerase II-specific"/>
    <property type="evidence" value="ECO:0007669"/>
    <property type="project" value="InterPro"/>
</dbReference>
<dbReference type="InterPro" id="IPR050613">
    <property type="entry name" value="Sec_Metabolite_Reg"/>
</dbReference>
<keyword evidence="2" id="KW-0539">Nucleus</keyword>
<dbReference type="GO" id="GO:0008270">
    <property type="term" value="F:zinc ion binding"/>
    <property type="evidence" value="ECO:0007669"/>
    <property type="project" value="InterPro"/>
</dbReference>
<organism evidence="5 6">
    <name type="scientific">Favolaschia claudopus</name>
    <dbReference type="NCBI Taxonomy" id="2862362"/>
    <lineage>
        <taxon>Eukaryota</taxon>
        <taxon>Fungi</taxon>
        <taxon>Dikarya</taxon>
        <taxon>Basidiomycota</taxon>
        <taxon>Agaricomycotina</taxon>
        <taxon>Agaricomycetes</taxon>
        <taxon>Agaricomycetidae</taxon>
        <taxon>Agaricales</taxon>
        <taxon>Marasmiineae</taxon>
        <taxon>Mycenaceae</taxon>
        <taxon>Favolaschia</taxon>
    </lineage>
</organism>
<keyword evidence="6" id="KW-1185">Reference proteome</keyword>
<evidence type="ECO:0000313" key="5">
    <source>
        <dbReference type="EMBL" id="KAK7057139.1"/>
    </source>
</evidence>
<reference evidence="5 6" key="1">
    <citation type="journal article" date="2024" name="J Genomics">
        <title>Draft genome sequencing and assembly of Favolaschia claudopus CIRM-BRFM 2984 isolated from oak limbs.</title>
        <authorList>
            <person name="Navarro D."/>
            <person name="Drula E."/>
            <person name="Chaduli D."/>
            <person name="Cazenave R."/>
            <person name="Ahrendt S."/>
            <person name="Wang J."/>
            <person name="Lipzen A."/>
            <person name="Daum C."/>
            <person name="Barry K."/>
            <person name="Grigoriev I.V."/>
            <person name="Favel A."/>
            <person name="Rosso M.N."/>
            <person name="Martin F."/>
        </authorList>
    </citation>
    <scope>NUCLEOTIDE SEQUENCE [LARGE SCALE GENOMIC DNA]</scope>
    <source>
        <strain evidence="5 6">CIRM-BRFM 2984</strain>
    </source>
</reference>
<dbReference type="GO" id="GO:0005634">
    <property type="term" value="C:nucleus"/>
    <property type="evidence" value="ECO:0007669"/>
    <property type="project" value="UniProtKB-SubCell"/>
</dbReference>
<comment type="subcellular location">
    <subcellularLocation>
        <location evidence="1">Nucleus</location>
    </subcellularLocation>
</comment>
<gene>
    <name evidence="5" type="ORF">R3P38DRAFT_2839523</name>
</gene>
<dbReference type="Proteomes" id="UP001362999">
    <property type="component" value="Unassembled WGS sequence"/>
</dbReference>
<dbReference type="PROSITE" id="PS00463">
    <property type="entry name" value="ZN2_CY6_FUNGAL_1"/>
    <property type="match status" value="1"/>
</dbReference>
<evidence type="ECO:0000256" key="1">
    <source>
        <dbReference type="ARBA" id="ARBA00004123"/>
    </source>
</evidence>
<dbReference type="SUPFAM" id="SSF57701">
    <property type="entry name" value="Zn2/Cys6 DNA-binding domain"/>
    <property type="match status" value="1"/>
</dbReference>
<evidence type="ECO:0000256" key="3">
    <source>
        <dbReference type="SAM" id="MobiDB-lite"/>
    </source>
</evidence>
<dbReference type="CDD" id="cd00067">
    <property type="entry name" value="GAL4"/>
    <property type="match status" value="1"/>
</dbReference>
<dbReference type="InterPro" id="IPR001138">
    <property type="entry name" value="Zn2Cys6_DnaBD"/>
</dbReference>
<feature type="compositionally biased region" description="Low complexity" evidence="3">
    <location>
        <begin position="153"/>
        <end position="164"/>
    </location>
</feature>
<accession>A0AAW0DVZ0</accession>
<evidence type="ECO:0000259" key="4">
    <source>
        <dbReference type="PROSITE" id="PS50048"/>
    </source>
</evidence>
<dbReference type="EMBL" id="JAWWNJ010000004">
    <property type="protein sequence ID" value="KAK7057139.1"/>
    <property type="molecule type" value="Genomic_DNA"/>
</dbReference>
<dbReference type="PANTHER" id="PTHR31001:SF81">
    <property type="entry name" value="ZN(II)2CYS6 TRANSCRIPTION FACTOR"/>
    <property type="match status" value="1"/>
</dbReference>
<feature type="domain" description="Zn(2)-C6 fungal-type" evidence="4">
    <location>
        <begin position="69"/>
        <end position="100"/>
    </location>
</feature>
<dbReference type="Gene3D" id="4.10.240.10">
    <property type="entry name" value="Zn(2)-C6 fungal-type DNA-binding domain"/>
    <property type="match status" value="1"/>
</dbReference>
<comment type="caution">
    <text evidence="5">The sequence shown here is derived from an EMBL/GenBank/DDBJ whole genome shotgun (WGS) entry which is preliminary data.</text>
</comment>
<dbReference type="SMART" id="SM00066">
    <property type="entry name" value="GAL4"/>
    <property type="match status" value="1"/>
</dbReference>
<feature type="region of interest" description="Disordered" evidence="3">
    <location>
        <begin position="138"/>
        <end position="170"/>
    </location>
</feature>
<dbReference type="InterPro" id="IPR036864">
    <property type="entry name" value="Zn2-C6_fun-type_DNA-bd_sf"/>
</dbReference>
<evidence type="ECO:0000313" key="6">
    <source>
        <dbReference type="Proteomes" id="UP001362999"/>
    </source>
</evidence>
<dbReference type="PANTHER" id="PTHR31001">
    <property type="entry name" value="UNCHARACTERIZED TRANSCRIPTIONAL REGULATORY PROTEIN"/>
    <property type="match status" value="1"/>
</dbReference>
<evidence type="ECO:0000256" key="2">
    <source>
        <dbReference type="ARBA" id="ARBA00023242"/>
    </source>
</evidence>
<name>A0AAW0DVZ0_9AGAR</name>
<dbReference type="Pfam" id="PF00172">
    <property type="entry name" value="Zn_clus"/>
    <property type="match status" value="1"/>
</dbReference>
<feature type="region of interest" description="Disordered" evidence="3">
    <location>
        <begin position="1"/>
        <end position="67"/>
    </location>
</feature>
<dbReference type="AlphaFoldDB" id="A0AAW0DVZ0"/>
<proteinExistence type="predicted"/>
<sequence length="364" mass="40871">MIPTPFNSHTRRQAPARTSIKPLKSLCTPSTPMPTDPSQEKKRKTVSKPTSEVAPNDHRKKRRNRTTQSCLNCHTTKRMCDRKRPCSRCTQLGLTGLCIYEVDDPNRKPKHPDEKWRMQNRIAELEVVIRELKNKPHPRWTDGVDETILDTQSESSSSSTSSMEPSRHTSTGDLAWTDLINWESSGSSSSSYSHSPVSTPSPLPFPPVSTIHLLPPPNICWEHSKIPQYPVPYKDLRQLQCNCLDNLGCYTVAAELQSHLRRTSAVLSRSFDHCFGSRCLLDTKIRELESLVGDALQNSGPLRSDALAMLAEPPVQLNSMLPSLENSGQQTRIASKAPMWDESGLPAYDESFMAWVSPPPKMYP</sequence>
<dbReference type="PROSITE" id="PS50048">
    <property type="entry name" value="ZN2_CY6_FUNGAL_2"/>
    <property type="match status" value="1"/>
</dbReference>
<protein>
    <recommendedName>
        <fullName evidence="4">Zn(2)-C6 fungal-type domain-containing protein</fullName>
    </recommendedName>
</protein>